<gene>
    <name evidence="1" type="ORF">AMTR_s00062p00182620</name>
</gene>
<protein>
    <submittedName>
        <fullName evidence="1">Uncharacterized protein</fullName>
    </submittedName>
</protein>
<evidence type="ECO:0000313" key="1">
    <source>
        <dbReference type="EMBL" id="ERN19677.1"/>
    </source>
</evidence>
<dbReference type="EMBL" id="KI392068">
    <property type="protein sequence ID" value="ERN19677.1"/>
    <property type="molecule type" value="Genomic_DNA"/>
</dbReference>
<dbReference type="Gramene" id="ERN19677">
    <property type="protein sequence ID" value="ERN19677"/>
    <property type="gene ID" value="AMTR_s00062p00182620"/>
</dbReference>
<name>U5DE30_AMBTC</name>
<evidence type="ECO:0000313" key="2">
    <source>
        <dbReference type="Proteomes" id="UP000017836"/>
    </source>
</evidence>
<dbReference type="HOGENOM" id="CLU_2592959_0_0_1"/>
<reference evidence="2" key="1">
    <citation type="journal article" date="2013" name="Science">
        <title>The Amborella genome and the evolution of flowering plants.</title>
        <authorList>
            <consortium name="Amborella Genome Project"/>
        </authorList>
    </citation>
    <scope>NUCLEOTIDE SEQUENCE [LARGE SCALE GENOMIC DNA]</scope>
</reference>
<dbReference type="Proteomes" id="UP000017836">
    <property type="component" value="Unassembled WGS sequence"/>
</dbReference>
<accession>U5DE30</accession>
<keyword evidence="2" id="KW-1185">Reference proteome</keyword>
<organism evidence="1 2">
    <name type="scientific">Amborella trichopoda</name>
    <dbReference type="NCBI Taxonomy" id="13333"/>
    <lineage>
        <taxon>Eukaryota</taxon>
        <taxon>Viridiplantae</taxon>
        <taxon>Streptophyta</taxon>
        <taxon>Embryophyta</taxon>
        <taxon>Tracheophyta</taxon>
        <taxon>Spermatophyta</taxon>
        <taxon>Magnoliopsida</taxon>
        <taxon>Amborellales</taxon>
        <taxon>Amborellaceae</taxon>
        <taxon>Amborella</taxon>
    </lineage>
</organism>
<dbReference type="AlphaFoldDB" id="U5DE30"/>
<proteinExistence type="predicted"/>
<sequence length="80" mass="8820">MIHCRSKHRHCQSTVTPKCYIVGAHLHNAAASSIVRPHLLSARARDSRLFHCQSTLTQCLSVVVPEYSIVGPHLHSVGVL</sequence>